<evidence type="ECO:0000256" key="4">
    <source>
        <dbReference type="ARBA" id="ARBA00023002"/>
    </source>
</evidence>
<keyword evidence="5 7" id="KW-0408">Iron</keyword>
<organism evidence="8 9">
    <name type="scientific">Mycobacterium talmoniae</name>
    <dbReference type="NCBI Taxonomy" id="1858794"/>
    <lineage>
        <taxon>Bacteria</taxon>
        <taxon>Bacillati</taxon>
        <taxon>Actinomycetota</taxon>
        <taxon>Actinomycetes</taxon>
        <taxon>Mycobacteriales</taxon>
        <taxon>Mycobacteriaceae</taxon>
        <taxon>Mycobacterium</taxon>
    </lineage>
</organism>
<reference evidence="8 9" key="1">
    <citation type="journal article" date="2017" name="Int. J. Syst. Evol. Microbiol.">
        <title>Mycobacterium talmoniae sp. nov., a slowly growing mycobacterium isolated from human respiratory samples.</title>
        <authorList>
            <person name="Davidson R.M."/>
            <person name="DeGroote M.A."/>
            <person name="Marola J.L."/>
            <person name="Buss S."/>
            <person name="Jones V."/>
            <person name="McNeil M.R."/>
            <person name="Freifeld A.G."/>
            <person name="Elaine Epperson L."/>
            <person name="Hasan N.A."/>
            <person name="Jackson M."/>
            <person name="Iwen P.C."/>
            <person name="Salfinger M."/>
            <person name="Strong M."/>
        </authorList>
    </citation>
    <scope>NUCLEOTIDE SEQUENCE [LARGE SCALE GENOMIC DNA]</scope>
    <source>
        <strain evidence="8 9">ATCC BAA-2683</strain>
    </source>
</reference>
<name>A0A2S8BMQ2_9MYCO</name>
<accession>A0A2S8BMQ2</accession>
<dbReference type="InterPro" id="IPR001128">
    <property type="entry name" value="Cyt_P450"/>
</dbReference>
<protein>
    <submittedName>
        <fullName evidence="8">1,8-cineole 2-endo-monooxygenase</fullName>
        <ecNumber evidence="8">1.14.14.133</ecNumber>
    </submittedName>
</protein>
<dbReference type="InterPro" id="IPR017972">
    <property type="entry name" value="Cyt_P450_CS"/>
</dbReference>
<dbReference type="GO" id="GO:0004497">
    <property type="term" value="F:monooxygenase activity"/>
    <property type="evidence" value="ECO:0007669"/>
    <property type="project" value="UniProtKB-KW"/>
</dbReference>
<evidence type="ECO:0000256" key="1">
    <source>
        <dbReference type="ARBA" id="ARBA00010617"/>
    </source>
</evidence>
<dbReference type="EMBL" id="PPEA01000254">
    <property type="protein sequence ID" value="PQM47974.1"/>
    <property type="molecule type" value="Genomic_DNA"/>
</dbReference>
<dbReference type="GO" id="GO:0016705">
    <property type="term" value="F:oxidoreductase activity, acting on paired donors, with incorporation or reduction of molecular oxygen"/>
    <property type="evidence" value="ECO:0007669"/>
    <property type="project" value="InterPro"/>
</dbReference>
<proteinExistence type="inferred from homology"/>
<gene>
    <name evidence="8" type="primary">cinA_2</name>
    <name evidence="8" type="ORF">C1Y40_01797</name>
</gene>
<keyword evidence="6 7" id="KW-0503">Monooxygenase</keyword>
<evidence type="ECO:0000313" key="9">
    <source>
        <dbReference type="Proteomes" id="UP000238296"/>
    </source>
</evidence>
<dbReference type="PROSITE" id="PS00086">
    <property type="entry name" value="CYTOCHROME_P450"/>
    <property type="match status" value="1"/>
</dbReference>
<dbReference type="GO" id="GO:0020037">
    <property type="term" value="F:heme binding"/>
    <property type="evidence" value="ECO:0007669"/>
    <property type="project" value="InterPro"/>
</dbReference>
<dbReference type="Proteomes" id="UP000238296">
    <property type="component" value="Unassembled WGS sequence"/>
</dbReference>
<evidence type="ECO:0000256" key="6">
    <source>
        <dbReference type="ARBA" id="ARBA00023033"/>
    </source>
</evidence>
<evidence type="ECO:0000256" key="2">
    <source>
        <dbReference type="ARBA" id="ARBA00022617"/>
    </source>
</evidence>
<dbReference type="InterPro" id="IPR036396">
    <property type="entry name" value="Cyt_P450_sf"/>
</dbReference>
<dbReference type="Gene3D" id="1.10.630.10">
    <property type="entry name" value="Cytochrome P450"/>
    <property type="match status" value="1"/>
</dbReference>
<dbReference type="GO" id="GO:0005506">
    <property type="term" value="F:iron ion binding"/>
    <property type="evidence" value="ECO:0007669"/>
    <property type="project" value="InterPro"/>
</dbReference>
<dbReference type="EC" id="1.14.14.133" evidence="8"/>
<dbReference type="InterPro" id="IPR002397">
    <property type="entry name" value="Cyt_P450_B"/>
</dbReference>
<evidence type="ECO:0000256" key="3">
    <source>
        <dbReference type="ARBA" id="ARBA00022723"/>
    </source>
</evidence>
<dbReference type="SUPFAM" id="SSF48264">
    <property type="entry name" value="Cytochrome P450"/>
    <property type="match status" value="1"/>
</dbReference>
<keyword evidence="4 7" id="KW-0560">Oxidoreductase</keyword>
<dbReference type="PRINTS" id="PR00359">
    <property type="entry name" value="BP450"/>
</dbReference>
<evidence type="ECO:0000256" key="7">
    <source>
        <dbReference type="RuleBase" id="RU000461"/>
    </source>
</evidence>
<keyword evidence="3 7" id="KW-0479">Metal-binding</keyword>
<dbReference type="PANTHER" id="PTHR46696:SF6">
    <property type="entry name" value="P450, PUTATIVE (EUROFUNG)-RELATED"/>
    <property type="match status" value="1"/>
</dbReference>
<comment type="similarity">
    <text evidence="1 7">Belongs to the cytochrome P450 family.</text>
</comment>
<evidence type="ECO:0000256" key="5">
    <source>
        <dbReference type="ARBA" id="ARBA00023004"/>
    </source>
</evidence>
<dbReference type="Pfam" id="PF00067">
    <property type="entry name" value="p450"/>
    <property type="match status" value="2"/>
</dbReference>
<sequence>MVNWASRMFISQVASEGKSRQMQSNFGVDPAEILPHYNMWDPEHEQIKWDVFSYARSKCPVAHTDGDGGGQYIVSRYEDVRRVLEDPELFSSTGVAPRPSPVGLNPLDSDPPYQPDLRKILNPLFGRNFLLKFEPELRKNAVDLIESFIHHGRFDFIQEFAGPFVGNALSRAVFNEDDPAKMVHAAEVVVRVAIEGTDEAYFELVVLSGQYLAERAQNPTDANDVLNAISTGTVEGGRHLTDAERLGVVTVLFLGGLDTTRGALGSIAYHLAKQPELEKRVRDPAWIRQDMDEFIRLESPVGCLGRRATRDVELGGVQIKQGEQILLRYDSANRDEAQFDDPANLRFDLRRGGHAGFGLGLHRCLGVHFARIQIAVAFEELFKRVTNLRFANPDTEVRWAPGIANGPESLELTFDVIG</sequence>
<evidence type="ECO:0000313" key="8">
    <source>
        <dbReference type="EMBL" id="PQM47974.1"/>
    </source>
</evidence>
<dbReference type="AlphaFoldDB" id="A0A2S8BMQ2"/>
<dbReference type="PANTHER" id="PTHR46696">
    <property type="entry name" value="P450, PUTATIVE (EUROFUNG)-RELATED"/>
    <property type="match status" value="1"/>
</dbReference>
<comment type="caution">
    <text evidence="8">The sequence shown here is derived from an EMBL/GenBank/DDBJ whole genome shotgun (WGS) entry which is preliminary data.</text>
</comment>
<keyword evidence="2 7" id="KW-0349">Heme</keyword>